<accession>A0A0F7RUY7</accession>
<evidence type="ECO:0000256" key="1">
    <source>
        <dbReference type="SAM" id="MobiDB-lite"/>
    </source>
</evidence>
<sequence length="96" mass="10818">MPEIPEHLPPSSLDQFIGDFLVDADDPSLSKLPREVEYMDDPWFDTAYIQFKTMRRLQSPNRSKVRRRPGPGRSSGPLLSTTKPDTGSRDFPSGAL</sequence>
<protein>
    <submittedName>
        <fullName evidence="2">Uncharacterized protein</fullName>
    </submittedName>
</protein>
<reference evidence="3" key="1">
    <citation type="submission" date="2014-06" db="EMBL/GenBank/DDBJ databases">
        <authorList>
            <person name="Berkman P.J."/>
        </authorList>
    </citation>
    <scope>NUCLEOTIDE SEQUENCE [LARGE SCALE GENOMIC DNA]</scope>
</reference>
<evidence type="ECO:0000313" key="3">
    <source>
        <dbReference type="Proteomes" id="UP000242770"/>
    </source>
</evidence>
<feature type="compositionally biased region" description="Low complexity" evidence="1">
    <location>
        <begin position="71"/>
        <end position="80"/>
    </location>
</feature>
<dbReference type="EMBL" id="CCFA01002363">
    <property type="protein sequence ID" value="CDS00285.1"/>
    <property type="molecule type" value="Genomic_DNA"/>
</dbReference>
<dbReference type="AlphaFoldDB" id="A0A0F7RUY7"/>
<keyword evidence="3" id="KW-1185">Reference proteome</keyword>
<name>A0A0F7RUY7_9BASI</name>
<evidence type="ECO:0000313" key="2">
    <source>
        <dbReference type="EMBL" id="CDS00285.1"/>
    </source>
</evidence>
<proteinExistence type="predicted"/>
<organism evidence="2 3">
    <name type="scientific">Sporisorium scitamineum</name>
    <dbReference type="NCBI Taxonomy" id="49012"/>
    <lineage>
        <taxon>Eukaryota</taxon>
        <taxon>Fungi</taxon>
        <taxon>Dikarya</taxon>
        <taxon>Basidiomycota</taxon>
        <taxon>Ustilaginomycotina</taxon>
        <taxon>Ustilaginomycetes</taxon>
        <taxon>Ustilaginales</taxon>
        <taxon>Ustilaginaceae</taxon>
        <taxon>Sporisorium</taxon>
    </lineage>
</organism>
<gene>
    <name evidence="2" type="primary">SSCI39850.1</name>
</gene>
<dbReference type="Proteomes" id="UP000242770">
    <property type="component" value="Unassembled WGS sequence"/>
</dbReference>
<feature type="region of interest" description="Disordered" evidence="1">
    <location>
        <begin position="55"/>
        <end position="96"/>
    </location>
</feature>